<keyword evidence="2" id="KW-1185">Reference proteome</keyword>
<sequence length="146" mass="16959">MIHGEELSDIPEDNITEDLEVEKSLKCPQFESKRKKTVETDSTVGYNLEYFKPLGVLKIIKERKWLKTVTQIEGFIPRIVQEFYCNIHEDMADPTSPFYRKIYLLGHVSDLSYKNIADYLGISMVNIDKFDKEYTIDKVASELLGD</sequence>
<gene>
    <name evidence="1" type="ORF">PanWU01x14_112750</name>
</gene>
<dbReference type="OrthoDB" id="1425037at2759"/>
<dbReference type="AlphaFoldDB" id="A0A2P5CYC7"/>
<dbReference type="EMBL" id="JXTB01000083">
    <property type="protein sequence ID" value="PON66048.1"/>
    <property type="molecule type" value="Genomic_DNA"/>
</dbReference>
<comment type="caution">
    <text evidence="1">The sequence shown here is derived from an EMBL/GenBank/DDBJ whole genome shotgun (WGS) entry which is preliminary data.</text>
</comment>
<proteinExistence type="predicted"/>
<dbReference type="Proteomes" id="UP000237105">
    <property type="component" value="Unassembled WGS sequence"/>
</dbReference>
<evidence type="ECO:0000313" key="1">
    <source>
        <dbReference type="EMBL" id="PON66048.1"/>
    </source>
</evidence>
<evidence type="ECO:0000313" key="2">
    <source>
        <dbReference type="Proteomes" id="UP000237105"/>
    </source>
</evidence>
<organism evidence="1 2">
    <name type="scientific">Parasponia andersonii</name>
    <name type="common">Sponia andersonii</name>
    <dbReference type="NCBI Taxonomy" id="3476"/>
    <lineage>
        <taxon>Eukaryota</taxon>
        <taxon>Viridiplantae</taxon>
        <taxon>Streptophyta</taxon>
        <taxon>Embryophyta</taxon>
        <taxon>Tracheophyta</taxon>
        <taxon>Spermatophyta</taxon>
        <taxon>Magnoliopsida</taxon>
        <taxon>eudicotyledons</taxon>
        <taxon>Gunneridae</taxon>
        <taxon>Pentapetalae</taxon>
        <taxon>rosids</taxon>
        <taxon>fabids</taxon>
        <taxon>Rosales</taxon>
        <taxon>Cannabaceae</taxon>
        <taxon>Parasponia</taxon>
    </lineage>
</organism>
<reference evidence="2" key="1">
    <citation type="submission" date="2016-06" db="EMBL/GenBank/DDBJ databases">
        <title>Parallel loss of symbiosis genes in relatives of nitrogen-fixing non-legume Parasponia.</title>
        <authorList>
            <person name="Van Velzen R."/>
            <person name="Holmer R."/>
            <person name="Bu F."/>
            <person name="Rutten L."/>
            <person name="Van Zeijl A."/>
            <person name="Liu W."/>
            <person name="Santuari L."/>
            <person name="Cao Q."/>
            <person name="Sharma T."/>
            <person name="Shen D."/>
            <person name="Roswanjaya Y."/>
            <person name="Wardhani T."/>
            <person name="Kalhor M.S."/>
            <person name="Jansen J."/>
            <person name="Van den Hoogen J."/>
            <person name="Gungor B."/>
            <person name="Hartog M."/>
            <person name="Hontelez J."/>
            <person name="Verver J."/>
            <person name="Yang W.-C."/>
            <person name="Schijlen E."/>
            <person name="Repin R."/>
            <person name="Schilthuizen M."/>
            <person name="Schranz E."/>
            <person name="Heidstra R."/>
            <person name="Miyata K."/>
            <person name="Fedorova E."/>
            <person name="Kohlen W."/>
            <person name="Bisseling T."/>
            <person name="Smit S."/>
            <person name="Geurts R."/>
        </authorList>
    </citation>
    <scope>NUCLEOTIDE SEQUENCE [LARGE SCALE GENOMIC DNA]</scope>
    <source>
        <strain evidence="2">cv. WU1-14</strain>
    </source>
</reference>
<protein>
    <submittedName>
        <fullName evidence="1">Uncharacterized protein</fullName>
    </submittedName>
</protein>
<accession>A0A2P5CYC7</accession>
<name>A0A2P5CYC7_PARAD</name>